<dbReference type="EMBL" id="JACXYU010000001">
    <property type="protein sequence ID" value="MBD3930628.1"/>
    <property type="molecule type" value="Genomic_DNA"/>
</dbReference>
<evidence type="ECO:0000313" key="3">
    <source>
        <dbReference type="Proteomes" id="UP000632289"/>
    </source>
</evidence>
<dbReference type="Proteomes" id="UP000632289">
    <property type="component" value="Unassembled WGS sequence"/>
</dbReference>
<dbReference type="RefSeq" id="WP_191207882.1">
    <property type="nucleotide sequence ID" value="NZ_BAABKL010000039.1"/>
</dbReference>
<proteinExistence type="predicted"/>
<keyword evidence="3" id="KW-1185">Reference proteome</keyword>
<feature type="region of interest" description="Disordered" evidence="1">
    <location>
        <begin position="121"/>
        <end position="154"/>
    </location>
</feature>
<comment type="caution">
    <text evidence="2">The sequence shown here is derived from an EMBL/GenBank/DDBJ whole genome shotgun (WGS) entry which is preliminary data.</text>
</comment>
<name>A0A927IA49_9ACTN</name>
<organism evidence="2 3">
    <name type="scientific">Streptomyces chumphonensis</name>
    <dbReference type="NCBI Taxonomy" id="1214925"/>
    <lineage>
        <taxon>Bacteria</taxon>
        <taxon>Bacillati</taxon>
        <taxon>Actinomycetota</taxon>
        <taxon>Actinomycetes</taxon>
        <taxon>Kitasatosporales</taxon>
        <taxon>Streptomycetaceae</taxon>
        <taxon>Streptomyces</taxon>
    </lineage>
</organism>
<dbReference type="AlphaFoldDB" id="A0A927IA49"/>
<evidence type="ECO:0000313" key="2">
    <source>
        <dbReference type="EMBL" id="MBD3930628.1"/>
    </source>
</evidence>
<sequence length="275" mass="30704">MLIRICVLGRTGAHQGTKTGTELGVIEDADAGADDRAALRFGMLDVEQAPESPGIYAWYVKFHASVQDWETNPVDGRDASIEGFLGLLREYASFYEPLPIALRGSAPYGGRWDGTLELDHGVNHKQSQPSESGAERRENDRRERDREALENTISSQTGRRALAQLLGRATPVFSSPLYIGVAENLNERLQKHRSNYSRAMEWLRKSPNDMERLRGDAKNFGQRAASRGIPMENLEAWIIDLKGLESSTSVNSLRESAQSAEWLLHRLFAPVLGRQ</sequence>
<protein>
    <submittedName>
        <fullName evidence="2">Uncharacterized protein</fullName>
    </submittedName>
</protein>
<reference evidence="2" key="1">
    <citation type="submission" date="2020-09" db="EMBL/GenBank/DDBJ databases">
        <title>Secondary metabolite and genome analysis of marine Streptomyces chumphonensis KK1-2T.</title>
        <authorList>
            <person name="Phongsopitanun W."/>
            <person name="Kanchanasin P."/>
            <person name="Pittayakhajonwut P."/>
            <person name="Suwanborirux K."/>
            <person name="Tanasupawat S."/>
        </authorList>
    </citation>
    <scope>NUCLEOTIDE SEQUENCE</scope>
    <source>
        <strain evidence="2">KK1-2</strain>
    </source>
</reference>
<accession>A0A927IA49</accession>
<gene>
    <name evidence="2" type="ORF">IF129_03445</name>
</gene>
<feature type="compositionally biased region" description="Basic and acidic residues" evidence="1">
    <location>
        <begin position="133"/>
        <end position="149"/>
    </location>
</feature>
<evidence type="ECO:0000256" key="1">
    <source>
        <dbReference type="SAM" id="MobiDB-lite"/>
    </source>
</evidence>